<accession>A0A9Q0I3L3</accession>
<proteinExistence type="predicted"/>
<dbReference type="Proteomes" id="UP001148018">
    <property type="component" value="Unassembled WGS sequence"/>
</dbReference>
<keyword evidence="2" id="KW-1185">Reference proteome</keyword>
<dbReference type="EMBL" id="JANIIK010000118">
    <property type="protein sequence ID" value="KAJ3585567.1"/>
    <property type="molecule type" value="Genomic_DNA"/>
</dbReference>
<dbReference type="OrthoDB" id="410381at2759"/>
<organism evidence="1 2">
    <name type="scientific">Muraenolepis orangiensis</name>
    <name type="common">Patagonian moray cod</name>
    <dbReference type="NCBI Taxonomy" id="630683"/>
    <lineage>
        <taxon>Eukaryota</taxon>
        <taxon>Metazoa</taxon>
        <taxon>Chordata</taxon>
        <taxon>Craniata</taxon>
        <taxon>Vertebrata</taxon>
        <taxon>Euteleostomi</taxon>
        <taxon>Actinopterygii</taxon>
        <taxon>Neopterygii</taxon>
        <taxon>Teleostei</taxon>
        <taxon>Neoteleostei</taxon>
        <taxon>Acanthomorphata</taxon>
        <taxon>Zeiogadaria</taxon>
        <taxon>Gadariae</taxon>
        <taxon>Gadiformes</taxon>
        <taxon>Muraenolepidoidei</taxon>
        <taxon>Muraenolepididae</taxon>
        <taxon>Muraenolepis</taxon>
    </lineage>
</organism>
<dbReference type="SUPFAM" id="SSF54373">
    <property type="entry name" value="FAD-linked reductases, C-terminal domain"/>
    <property type="match status" value="1"/>
</dbReference>
<evidence type="ECO:0000313" key="2">
    <source>
        <dbReference type="Proteomes" id="UP001148018"/>
    </source>
</evidence>
<dbReference type="Gene3D" id="3.30.70.2100">
    <property type="match status" value="1"/>
</dbReference>
<comment type="caution">
    <text evidence="1">The sequence shown here is derived from an EMBL/GenBank/DDBJ whole genome shotgun (WGS) entry which is preliminary data.</text>
</comment>
<reference evidence="1" key="1">
    <citation type="submission" date="2022-07" db="EMBL/GenBank/DDBJ databases">
        <title>Chromosome-level genome of Muraenolepis orangiensis.</title>
        <authorList>
            <person name="Kim J."/>
        </authorList>
    </citation>
    <scope>NUCLEOTIDE SEQUENCE</scope>
    <source>
        <strain evidence="1">KU_S4_2022</strain>
        <tissue evidence="1">Muscle</tissue>
    </source>
</reference>
<sequence>MEKDFQSAPKCFWQTIRRLRRGKRGSIQAVYKDYDIKGRKSITDHPSCFIYYPSHSFPENPDSGVLLASYTWSDDSLLFLGLEDEELKEVGLRECSFMGRRPGICAQGWW</sequence>
<gene>
    <name evidence="1" type="ORF">NHX12_014286</name>
</gene>
<dbReference type="AlphaFoldDB" id="A0A9Q0I3L3"/>
<protein>
    <submittedName>
        <fullName evidence="1">Uncharacterized protein</fullName>
    </submittedName>
</protein>
<name>A0A9Q0I3L3_9TELE</name>
<evidence type="ECO:0000313" key="1">
    <source>
        <dbReference type="EMBL" id="KAJ3585567.1"/>
    </source>
</evidence>